<dbReference type="GO" id="GO:0031386">
    <property type="term" value="F:protein tag activity"/>
    <property type="evidence" value="ECO:0007669"/>
    <property type="project" value="EnsemblFungi"/>
</dbReference>
<dbReference type="PROSITE" id="PS50053">
    <property type="entry name" value="UBIQUITIN_2"/>
    <property type="match status" value="1"/>
</dbReference>
<proteinExistence type="predicted"/>
<evidence type="ECO:0000256" key="2">
    <source>
        <dbReference type="ARBA" id="ARBA00022786"/>
    </source>
</evidence>
<dbReference type="AlphaFoldDB" id="A0A1G4JN83"/>
<evidence type="ECO:0000259" key="3">
    <source>
        <dbReference type="PROSITE" id="PS50053"/>
    </source>
</evidence>
<gene>
    <name evidence="4" type="ORF">LADA_0F14532G</name>
</gene>
<feature type="domain" description="Ubiquitin-like" evidence="3">
    <location>
        <begin position="2"/>
        <end position="73"/>
    </location>
</feature>
<dbReference type="GO" id="GO:0000753">
    <property type="term" value="P:cell morphogenesis involved in conjugation with cellular fusion"/>
    <property type="evidence" value="ECO:0007669"/>
    <property type="project" value="EnsemblFungi"/>
</dbReference>
<dbReference type="OrthoDB" id="3881at2759"/>
<dbReference type="Proteomes" id="UP000190274">
    <property type="component" value="Chromosome F"/>
</dbReference>
<accession>A0A1G4JN83</accession>
<dbReference type="EMBL" id="LT598458">
    <property type="protein sequence ID" value="SCU92129.1"/>
    <property type="molecule type" value="Genomic_DNA"/>
</dbReference>
<dbReference type="InterPro" id="IPR039732">
    <property type="entry name" value="Hub1/Ubl5"/>
</dbReference>
<evidence type="ECO:0000313" key="4">
    <source>
        <dbReference type="EMBL" id="SCU92129.1"/>
    </source>
</evidence>
<evidence type="ECO:0000256" key="1">
    <source>
        <dbReference type="ARBA" id="ARBA00014108"/>
    </source>
</evidence>
<dbReference type="InterPro" id="IPR000626">
    <property type="entry name" value="Ubiquitin-like_dom"/>
</dbReference>
<dbReference type="GO" id="GO:0033120">
    <property type="term" value="P:positive regulation of RNA splicing"/>
    <property type="evidence" value="ECO:0007669"/>
    <property type="project" value="EnsemblFungi"/>
</dbReference>
<name>A0A1G4JN83_9SACH</name>
<organism evidence="4 5">
    <name type="scientific">Lachancea dasiensis</name>
    <dbReference type="NCBI Taxonomy" id="1072105"/>
    <lineage>
        <taxon>Eukaryota</taxon>
        <taxon>Fungi</taxon>
        <taxon>Dikarya</taxon>
        <taxon>Ascomycota</taxon>
        <taxon>Saccharomycotina</taxon>
        <taxon>Saccharomycetes</taxon>
        <taxon>Saccharomycetales</taxon>
        <taxon>Saccharomycetaceae</taxon>
        <taxon>Lachancea</taxon>
    </lineage>
</organism>
<dbReference type="GO" id="GO:0005737">
    <property type="term" value="C:cytoplasm"/>
    <property type="evidence" value="ECO:0007669"/>
    <property type="project" value="EnsemblFungi"/>
</dbReference>
<dbReference type="InterPro" id="IPR029071">
    <property type="entry name" value="Ubiquitin-like_domsf"/>
</dbReference>
<dbReference type="SUPFAM" id="SSF54236">
    <property type="entry name" value="Ubiquitin-like"/>
    <property type="match status" value="1"/>
</dbReference>
<dbReference type="FunFam" id="3.10.20.90:FF:000052">
    <property type="entry name" value="Ubiquitin-like protein 5"/>
    <property type="match status" value="1"/>
</dbReference>
<keyword evidence="5" id="KW-1185">Reference proteome</keyword>
<reference evidence="4 5" key="1">
    <citation type="submission" date="2016-03" db="EMBL/GenBank/DDBJ databases">
        <authorList>
            <person name="Devillers H."/>
        </authorList>
    </citation>
    <scope>NUCLEOTIDE SEQUENCE [LARGE SCALE GENOMIC DNA]</scope>
    <source>
        <strain evidence="4">CBS 10888</strain>
    </source>
</reference>
<dbReference type="PANTHER" id="PTHR13042">
    <property type="entry name" value="UBIQUITIN-LIKE PROTEIN 5"/>
    <property type="match status" value="1"/>
</dbReference>
<dbReference type="Gene3D" id="3.10.20.90">
    <property type="entry name" value="Phosphatidylinositol 3-kinase Catalytic Subunit, Chain A, domain 1"/>
    <property type="match status" value="1"/>
</dbReference>
<sequence>MIEVEVNDRLGKKLRIKCLGEDLIGDFKKVLALQLGVSWNKVVLQKGGAVLKDHISLEDYEIHDGTYLELYYL</sequence>
<protein>
    <recommendedName>
        <fullName evidence="1">Ubiquitin-like modifier HUB1</fullName>
    </recommendedName>
</protein>
<dbReference type="GO" id="GO:0045292">
    <property type="term" value="P:mRNA cis splicing, via spliceosome"/>
    <property type="evidence" value="ECO:0007669"/>
    <property type="project" value="EnsemblFungi"/>
</dbReference>
<dbReference type="STRING" id="1266660.A0A1G4JN83"/>
<keyword evidence="2" id="KW-0833">Ubl conjugation pathway</keyword>
<dbReference type="GO" id="GO:0005634">
    <property type="term" value="C:nucleus"/>
    <property type="evidence" value="ECO:0007669"/>
    <property type="project" value="EnsemblFungi"/>
</dbReference>
<evidence type="ECO:0000313" key="5">
    <source>
        <dbReference type="Proteomes" id="UP000190274"/>
    </source>
</evidence>
<dbReference type="GO" id="GO:0043687">
    <property type="term" value="P:post-translational protein modification"/>
    <property type="evidence" value="ECO:0007669"/>
    <property type="project" value="EnsemblFungi"/>
</dbReference>